<comment type="caution">
    <text evidence="3">The sequence shown here is derived from an EMBL/GenBank/DDBJ whole genome shotgun (WGS) entry which is preliminary data.</text>
</comment>
<evidence type="ECO:0000313" key="3">
    <source>
        <dbReference type="EMBL" id="GAI98378.1"/>
    </source>
</evidence>
<protein>
    <recommendedName>
        <fullName evidence="2">C2H2-type domain-containing protein</fullName>
    </recommendedName>
</protein>
<evidence type="ECO:0000256" key="1">
    <source>
        <dbReference type="SAM" id="Phobius"/>
    </source>
</evidence>
<dbReference type="EMBL" id="BARW01018386">
    <property type="protein sequence ID" value="GAI98378.1"/>
    <property type="molecule type" value="Genomic_DNA"/>
</dbReference>
<dbReference type="SMART" id="SM00355">
    <property type="entry name" value="ZnF_C2H2"/>
    <property type="match status" value="1"/>
</dbReference>
<dbReference type="Gene3D" id="3.30.160.60">
    <property type="entry name" value="Classic Zinc Finger"/>
    <property type="match status" value="1"/>
</dbReference>
<sequence>MGVDIKELDRAEEKEVKRELGVGGLILLGIIIWALWPKPPKFECPYCDATFDTKEELDAHIEAEHPEEPPPDEVLPNVSVLSISWL</sequence>
<evidence type="ECO:0000259" key="2">
    <source>
        <dbReference type="PROSITE" id="PS50157"/>
    </source>
</evidence>
<keyword evidence="1" id="KW-1133">Transmembrane helix</keyword>
<dbReference type="PROSITE" id="PS50157">
    <property type="entry name" value="ZINC_FINGER_C2H2_2"/>
    <property type="match status" value="1"/>
</dbReference>
<organism evidence="3">
    <name type="scientific">marine sediment metagenome</name>
    <dbReference type="NCBI Taxonomy" id="412755"/>
    <lineage>
        <taxon>unclassified sequences</taxon>
        <taxon>metagenomes</taxon>
        <taxon>ecological metagenomes</taxon>
    </lineage>
</organism>
<proteinExistence type="predicted"/>
<feature type="domain" description="C2H2-type" evidence="2">
    <location>
        <begin position="42"/>
        <end position="70"/>
    </location>
</feature>
<dbReference type="AlphaFoldDB" id="X1SZJ8"/>
<reference evidence="3" key="1">
    <citation type="journal article" date="2014" name="Front. Microbiol.">
        <title>High frequency of phylogenetically diverse reductive dehalogenase-homologous genes in deep subseafloor sedimentary metagenomes.</title>
        <authorList>
            <person name="Kawai M."/>
            <person name="Futagami T."/>
            <person name="Toyoda A."/>
            <person name="Takaki Y."/>
            <person name="Nishi S."/>
            <person name="Hori S."/>
            <person name="Arai W."/>
            <person name="Tsubouchi T."/>
            <person name="Morono Y."/>
            <person name="Uchiyama I."/>
            <person name="Ito T."/>
            <person name="Fujiyama A."/>
            <person name="Inagaki F."/>
            <person name="Takami H."/>
        </authorList>
    </citation>
    <scope>NUCLEOTIDE SEQUENCE</scope>
    <source>
        <strain evidence="3">Expedition CK06-06</strain>
    </source>
</reference>
<dbReference type="InterPro" id="IPR013087">
    <property type="entry name" value="Znf_C2H2_type"/>
</dbReference>
<feature type="transmembrane region" description="Helical" evidence="1">
    <location>
        <begin position="20"/>
        <end position="36"/>
    </location>
</feature>
<keyword evidence="1" id="KW-0472">Membrane</keyword>
<gene>
    <name evidence="3" type="ORF">S12H4_31492</name>
</gene>
<keyword evidence="1" id="KW-0812">Transmembrane</keyword>
<accession>X1SZJ8</accession>
<dbReference type="PROSITE" id="PS00028">
    <property type="entry name" value="ZINC_FINGER_C2H2_1"/>
    <property type="match status" value="1"/>
</dbReference>
<name>X1SZJ8_9ZZZZ</name>